<dbReference type="InterPro" id="IPR006094">
    <property type="entry name" value="Oxid_FAD_bind_N"/>
</dbReference>
<dbReference type="Proteomes" id="UP001241072">
    <property type="component" value="Unassembled WGS sequence"/>
</dbReference>
<dbReference type="EMBL" id="JAUQUB010000001">
    <property type="protein sequence ID" value="MDO7882241.1"/>
    <property type="molecule type" value="Genomic_DNA"/>
</dbReference>
<dbReference type="PIRSF" id="PIRSF000136">
    <property type="entry name" value="LGO_GLO"/>
    <property type="match status" value="1"/>
</dbReference>
<evidence type="ECO:0000313" key="3">
    <source>
        <dbReference type="EMBL" id="MDO7882241.1"/>
    </source>
</evidence>
<dbReference type="PANTHER" id="PTHR43762:SF1">
    <property type="entry name" value="D-ARABINONO-1,4-LACTONE OXIDASE"/>
    <property type="match status" value="1"/>
</dbReference>
<dbReference type="Gene3D" id="3.30.70.2520">
    <property type="match status" value="1"/>
</dbReference>
<dbReference type="Gene3D" id="3.30.70.2530">
    <property type="match status" value="1"/>
</dbReference>
<dbReference type="InterPro" id="IPR010031">
    <property type="entry name" value="FAD_lactone_oxidase-like"/>
</dbReference>
<evidence type="ECO:0000256" key="1">
    <source>
        <dbReference type="ARBA" id="ARBA00023002"/>
    </source>
</evidence>
<dbReference type="InterPro" id="IPR016169">
    <property type="entry name" value="FAD-bd_PCMH_sub2"/>
</dbReference>
<organism evidence="3 4">
    <name type="scientific">Antiquaquibacter soli</name>
    <dbReference type="NCBI Taxonomy" id="3064523"/>
    <lineage>
        <taxon>Bacteria</taxon>
        <taxon>Bacillati</taxon>
        <taxon>Actinomycetota</taxon>
        <taxon>Actinomycetes</taxon>
        <taxon>Micrococcales</taxon>
        <taxon>Microbacteriaceae</taxon>
        <taxon>Antiquaquibacter</taxon>
    </lineage>
</organism>
<accession>A0ABT9BMI6</accession>
<dbReference type="InterPro" id="IPR016171">
    <property type="entry name" value="Vanillyl_alc_oxidase_C-sub2"/>
</dbReference>
<dbReference type="InterPro" id="IPR007173">
    <property type="entry name" value="ALO_C"/>
</dbReference>
<name>A0ABT9BMI6_9MICO</name>
<evidence type="ECO:0000313" key="4">
    <source>
        <dbReference type="Proteomes" id="UP001241072"/>
    </source>
</evidence>
<evidence type="ECO:0000259" key="2">
    <source>
        <dbReference type="PROSITE" id="PS51387"/>
    </source>
</evidence>
<reference evidence="3 4" key="1">
    <citation type="submission" date="2023-07" db="EMBL/GenBank/DDBJ databases">
        <title>Protaetiibacter sp. nov WY-16 isolated from soil.</title>
        <authorList>
            <person name="Liu B."/>
            <person name="Wan Y."/>
        </authorList>
    </citation>
    <scope>NUCLEOTIDE SEQUENCE [LARGE SCALE GENOMIC DNA]</scope>
    <source>
        <strain evidence="3 4">WY-16</strain>
    </source>
</reference>
<keyword evidence="1" id="KW-0560">Oxidoreductase</keyword>
<dbReference type="InterPro" id="IPR016167">
    <property type="entry name" value="FAD-bd_PCMH_sub1"/>
</dbReference>
<comment type="caution">
    <text evidence="3">The sequence shown here is derived from an EMBL/GenBank/DDBJ whole genome shotgun (WGS) entry which is preliminary data.</text>
</comment>
<dbReference type="Pfam" id="PF04030">
    <property type="entry name" value="ALO"/>
    <property type="match status" value="1"/>
</dbReference>
<dbReference type="Gene3D" id="1.10.45.10">
    <property type="entry name" value="Vanillyl-alcohol Oxidase, Chain A, domain 4"/>
    <property type="match status" value="1"/>
</dbReference>
<dbReference type="Pfam" id="PF01565">
    <property type="entry name" value="FAD_binding_4"/>
    <property type="match status" value="1"/>
</dbReference>
<dbReference type="PROSITE" id="PS51387">
    <property type="entry name" value="FAD_PCMH"/>
    <property type="match status" value="1"/>
</dbReference>
<dbReference type="Gene3D" id="3.30.465.10">
    <property type="match status" value="1"/>
</dbReference>
<dbReference type="PANTHER" id="PTHR43762">
    <property type="entry name" value="L-GULONOLACTONE OXIDASE"/>
    <property type="match status" value="1"/>
</dbReference>
<dbReference type="Gene3D" id="3.30.43.10">
    <property type="entry name" value="Uridine Diphospho-n-acetylenolpyruvylglucosamine Reductase, domain 2"/>
    <property type="match status" value="1"/>
</dbReference>
<dbReference type="InterPro" id="IPR016166">
    <property type="entry name" value="FAD-bd_PCMH"/>
</dbReference>
<sequence>MTVGFNWSGHHEFRARTVHRPRSLEELQEVVARAPRIRALGSRHSFSDIADSAELVSLEAMPAAIRIDGESETVSLSGGVRYGDLGPVLQSAGWALRNLASLPHISVAGSIATGTHGSGDRNGTLSRAVSSIEYVLADGSLRTISPVDDDFDGAVVALGALGVVHRITLDVEPTFDVRQDVYEGLTWSSLLDNLEGVFSRAYSVSVFTNWSGDDVGRVWLKSVIGERRPPQSLYGASPVLAPRHPLADMPTENTTQQGGVPGPWIERLPHFRLEFTPSNGDELQSEYLVPRRYAAEALVAVRSLADRIAPHLHVTELRTMAADSLWLSGAFETDALGIHFTWKKQPEHVLPLLPVIEEALAPFDARPHWGKLFHDVRRELYPRLSDFVDLAGRMDPSAKFRNEFLDRFLF</sequence>
<gene>
    <name evidence="3" type="ORF">Q5716_08395</name>
</gene>
<dbReference type="SUPFAM" id="SSF56176">
    <property type="entry name" value="FAD-binding/transporter-associated domain-like"/>
    <property type="match status" value="1"/>
</dbReference>
<dbReference type="RefSeq" id="WP_305002621.1">
    <property type="nucleotide sequence ID" value="NZ_JAUQUB010000001.1"/>
</dbReference>
<dbReference type="InterPro" id="IPR036318">
    <property type="entry name" value="FAD-bd_PCMH-like_sf"/>
</dbReference>
<keyword evidence="4" id="KW-1185">Reference proteome</keyword>
<protein>
    <submittedName>
        <fullName evidence="3">FAD-binding protein</fullName>
    </submittedName>
</protein>
<feature type="domain" description="FAD-binding PCMH-type" evidence="2">
    <location>
        <begin position="10"/>
        <end position="174"/>
    </location>
</feature>
<proteinExistence type="predicted"/>